<accession>A0ABN7XNM6</accession>
<protein>
    <submittedName>
        <fullName evidence="1">39033_t:CDS:1</fullName>
    </submittedName>
</protein>
<dbReference type="Proteomes" id="UP000789901">
    <property type="component" value="Unassembled WGS sequence"/>
</dbReference>
<comment type="caution">
    <text evidence="1">The sequence shown here is derived from an EMBL/GenBank/DDBJ whole genome shotgun (WGS) entry which is preliminary data.</text>
</comment>
<feature type="non-terminal residue" evidence="1">
    <location>
        <position position="1"/>
    </location>
</feature>
<evidence type="ECO:0000313" key="2">
    <source>
        <dbReference type="Proteomes" id="UP000789901"/>
    </source>
</evidence>
<reference evidence="1 2" key="1">
    <citation type="submission" date="2021-06" db="EMBL/GenBank/DDBJ databases">
        <authorList>
            <person name="Kallberg Y."/>
            <person name="Tangrot J."/>
            <person name="Rosling A."/>
        </authorList>
    </citation>
    <scope>NUCLEOTIDE SEQUENCE [LARGE SCALE GENOMIC DNA]</scope>
    <source>
        <strain evidence="1 2">120-4 pot B 10/14</strain>
    </source>
</reference>
<organism evidence="1 2">
    <name type="scientific">Gigaspora margarita</name>
    <dbReference type="NCBI Taxonomy" id="4874"/>
    <lineage>
        <taxon>Eukaryota</taxon>
        <taxon>Fungi</taxon>
        <taxon>Fungi incertae sedis</taxon>
        <taxon>Mucoromycota</taxon>
        <taxon>Glomeromycotina</taxon>
        <taxon>Glomeromycetes</taxon>
        <taxon>Diversisporales</taxon>
        <taxon>Gigasporaceae</taxon>
        <taxon>Gigaspora</taxon>
    </lineage>
</organism>
<evidence type="ECO:0000313" key="1">
    <source>
        <dbReference type="EMBL" id="CAG8856640.1"/>
    </source>
</evidence>
<proteinExistence type="predicted"/>
<sequence length="45" mass="5577">HNNKYETRNAQTLAAINERIPQYITREMRKSFTDKDFFILRLNYR</sequence>
<name>A0ABN7XNM6_GIGMA</name>
<dbReference type="EMBL" id="CAJVQB010162091">
    <property type="protein sequence ID" value="CAG8856640.1"/>
    <property type="molecule type" value="Genomic_DNA"/>
</dbReference>
<gene>
    <name evidence="1" type="ORF">GMARGA_LOCUS45461</name>
</gene>
<keyword evidence="2" id="KW-1185">Reference proteome</keyword>
<feature type="non-terminal residue" evidence="1">
    <location>
        <position position="45"/>
    </location>
</feature>